<organism evidence="1 2">
    <name type="scientific">Pseudomonas brassicae</name>
    <dbReference type="NCBI Taxonomy" id="2708063"/>
    <lineage>
        <taxon>Bacteria</taxon>
        <taxon>Pseudomonadati</taxon>
        <taxon>Pseudomonadota</taxon>
        <taxon>Gammaproteobacteria</taxon>
        <taxon>Pseudomonadales</taxon>
        <taxon>Pseudomonadaceae</taxon>
        <taxon>Pseudomonas</taxon>
    </lineage>
</organism>
<keyword evidence="2" id="KW-1185">Reference proteome</keyword>
<dbReference type="AlphaFoldDB" id="A0A6B3NXV7"/>
<name>A0A6B3NXV7_9PSED</name>
<evidence type="ECO:0000313" key="1">
    <source>
        <dbReference type="EMBL" id="NER65971.1"/>
    </source>
</evidence>
<dbReference type="EMBL" id="JAAHBU010000359">
    <property type="protein sequence ID" value="NER65971.1"/>
    <property type="molecule type" value="Genomic_DNA"/>
</dbReference>
<sequence length="52" mass="5529">MSSRITMILALLFLCGALLAGYWGAGAQPQCRMNRPPPLSPPCRRGPGCARA</sequence>
<reference evidence="1 2" key="1">
    <citation type="submission" date="2020-02" db="EMBL/GenBank/DDBJ databases">
        <title>Broccoli isolated Pseudomonas sp.</title>
        <authorList>
            <person name="Fujikawa T."/>
            <person name="Sawada H."/>
        </authorList>
    </citation>
    <scope>NUCLEOTIDE SEQUENCE [LARGE SCALE GENOMIC DNA]</scope>
    <source>
        <strain evidence="1 2">MAFF212427</strain>
    </source>
</reference>
<dbReference type="Proteomes" id="UP000482634">
    <property type="component" value="Unassembled WGS sequence"/>
</dbReference>
<comment type="caution">
    <text evidence="1">The sequence shown here is derived from an EMBL/GenBank/DDBJ whole genome shotgun (WGS) entry which is preliminary data.</text>
</comment>
<gene>
    <name evidence="1" type="ORF">G3436_21490</name>
</gene>
<protein>
    <submittedName>
        <fullName evidence="1">Uncharacterized protein</fullName>
    </submittedName>
</protein>
<accession>A0A6B3NXV7</accession>
<proteinExistence type="predicted"/>
<evidence type="ECO:0000313" key="2">
    <source>
        <dbReference type="Proteomes" id="UP000482634"/>
    </source>
</evidence>
<dbReference type="RefSeq" id="WP_163949218.1">
    <property type="nucleotide sequence ID" value="NZ_JAAHBU010000359.1"/>
</dbReference>